<organism evidence="1 2">
    <name type="scientific">Racocetra persica</name>
    <dbReference type="NCBI Taxonomy" id="160502"/>
    <lineage>
        <taxon>Eukaryota</taxon>
        <taxon>Fungi</taxon>
        <taxon>Fungi incertae sedis</taxon>
        <taxon>Mucoromycota</taxon>
        <taxon>Glomeromycotina</taxon>
        <taxon>Glomeromycetes</taxon>
        <taxon>Diversisporales</taxon>
        <taxon>Gigasporaceae</taxon>
        <taxon>Racocetra</taxon>
    </lineage>
</organism>
<reference evidence="1" key="1">
    <citation type="submission" date="2021-06" db="EMBL/GenBank/DDBJ databases">
        <authorList>
            <person name="Kallberg Y."/>
            <person name="Tangrot J."/>
            <person name="Rosling A."/>
        </authorList>
    </citation>
    <scope>NUCLEOTIDE SEQUENCE</scope>
    <source>
        <strain evidence="1">MA461A</strain>
    </source>
</reference>
<protein>
    <submittedName>
        <fullName evidence="1">6622_t:CDS:1</fullName>
    </submittedName>
</protein>
<dbReference type="EMBL" id="CAJVQC010079463">
    <property type="protein sequence ID" value="CAG8817148.1"/>
    <property type="molecule type" value="Genomic_DNA"/>
</dbReference>
<comment type="caution">
    <text evidence="1">The sequence shown here is derived from an EMBL/GenBank/DDBJ whole genome shotgun (WGS) entry which is preliminary data.</text>
</comment>
<name>A0ACA9RY51_9GLOM</name>
<sequence>ETMKDIAEIAIAAESTDVAEEEQVVEQFDINDNLYEKYINEQLIKYHQENLKQPDITELQKKFNNEKLNLLQQKKVI</sequence>
<evidence type="ECO:0000313" key="2">
    <source>
        <dbReference type="Proteomes" id="UP000789920"/>
    </source>
</evidence>
<feature type="non-terminal residue" evidence="1">
    <location>
        <position position="1"/>
    </location>
</feature>
<gene>
    <name evidence="1" type="ORF">RPERSI_LOCUS24614</name>
</gene>
<accession>A0ACA9RY51</accession>
<dbReference type="Proteomes" id="UP000789920">
    <property type="component" value="Unassembled WGS sequence"/>
</dbReference>
<proteinExistence type="predicted"/>
<keyword evidence="2" id="KW-1185">Reference proteome</keyword>
<evidence type="ECO:0000313" key="1">
    <source>
        <dbReference type="EMBL" id="CAG8817148.1"/>
    </source>
</evidence>